<dbReference type="SUPFAM" id="SSF55729">
    <property type="entry name" value="Acyl-CoA N-acyltransferases (Nat)"/>
    <property type="match status" value="1"/>
</dbReference>
<dbReference type="Proteomes" id="UP000811899">
    <property type="component" value="Unassembled WGS sequence"/>
</dbReference>
<name>A0AAW4KZQ7_9BACT</name>
<proteinExistence type="predicted"/>
<evidence type="ECO:0000313" key="2">
    <source>
        <dbReference type="Proteomes" id="UP000811899"/>
    </source>
</evidence>
<dbReference type="AlphaFoldDB" id="A0AAW4KZQ7"/>
<reference evidence="1 2" key="1">
    <citation type="submission" date="2021-05" db="EMBL/GenBank/DDBJ databases">
        <title>The draft genome of Geobacter pelophilus DSM 12255.</title>
        <authorList>
            <person name="Xu Z."/>
            <person name="Masuda Y."/>
            <person name="Itoh H."/>
            <person name="Senoo K."/>
        </authorList>
    </citation>
    <scope>NUCLEOTIDE SEQUENCE [LARGE SCALE GENOMIC DNA]</scope>
    <source>
        <strain evidence="1 2">DSM 12255</strain>
    </source>
</reference>
<gene>
    <name evidence="1" type="ORF">KI809_03750</name>
</gene>
<evidence type="ECO:0008006" key="3">
    <source>
        <dbReference type="Google" id="ProtNLM"/>
    </source>
</evidence>
<organism evidence="1 2">
    <name type="scientific">Geoanaerobacter pelophilus</name>
    <dbReference type="NCBI Taxonomy" id="60036"/>
    <lineage>
        <taxon>Bacteria</taxon>
        <taxon>Pseudomonadati</taxon>
        <taxon>Thermodesulfobacteriota</taxon>
        <taxon>Desulfuromonadia</taxon>
        <taxon>Geobacterales</taxon>
        <taxon>Geobacteraceae</taxon>
        <taxon>Geoanaerobacter</taxon>
    </lineage>
</organism>
<dbReference type="InterPro" id="IPR016181">
    <property type="entry name" value="Acyl_CoA_acyltransferase"/>
</dbReference>
<dbReference type="EMBL" id="JAHCVJ010000001">
    <property type="protein sequence ID" value="MBT0663407.1"/>
    <property type="molecule type" value="Genomic_DNA"/>
</dbReference>
<keyword evidence="2" id="KW-1185">Reference proteome</keyword>
<protein>
    <recommendedName>
        <fullName evidence="3">N-acetyltransferase domain-containing protein</fullName>
    </recommendedName>
</protein>
<accession>A0AAW4KZQ7</accession>
<dbReference type="Gene3D" id="3.40.630.30">
    <property type="match status" value="1"/>
</dbReference>
<dbReference type="RefSeq" id="WP_214170146.1">
    <property type="nucleotide sequence ID" value="NZ_JAHCVJ010000001.1"/>
</dbReference>
<comment type="caution">
    <text evidence="1">The sequence shown here is derived from an EMBL/GenBank/DDBJ whole genome shotgun (WGS) entry which is preliminary data.</text>
</comment>
<evidence type="ECO:0000313" key="1">
    <source>
        <dbReference type="EMBL" id="MBT0663407.1"/>
    </source>
</evidence>
<sequence>MSEIRCLREIPWETRNLGVKSFAITEDFITNPDQAILQDTITRNTLEFGSIFIQARIGQPDRGTVQLLEQAGFYFVETALVPYSIFKNNDVLSRFVVDMSGFYPDWYDLCDLHVFTINKSDSALRSEVMDIAGESFVADRFHLDFKCSKKIADRRYIYWVDDMLGDKTITFDVLQYIGKTVAFMARKESSILLAGVSTQYINSGLGSFFWLSVLKQMMNEGFTQVNSMISANNMPVLNMFARIGFKFKNPSVTLHYWSPGDLTG</sequence>